<dbReference type="PROSITE" id="PS50932">
    <property type="entry name" value="HTH_LACI_2"/>
    <property type="match status" value="1"/>
</dbReference>
<dbReference type="Pfam" id="PF00356">
    <property type="entry name" value="LacI"/>
    <property type="match status" value="1"/>
</dbReference>
<evidence type="ECO:0000259" key="5">
    <source>
        <dbReference type="PROSITE" id="PS50943"/>
    </source>
</evidence>
<dbReference type="GO" id="GO:0003700">
    <property type="term" value="F:DNA-binding transcription factor activity"/>
    <property type="evidence" value="ECO:0007669"/>
    <property type="project" value="TreeGrafter"/>
</dbReference>
<sequence>MLMSTIEEIAKIAGVSASTVSRALANNKKISEKTIKRIEKIANELNYTPNLSARALTGKGTKLIGLIVPEITSNYYAQIINRVESELYAKGYALIIGTTGFNADKGIRNLEVFIGRAVDGIIYADEINFDEVNVAEVKEKIKSLVEKNNEKNNLPIVFLGFAGENTGHECITVDDEYGISLLVSHLVGLGHKSIGFIGEKLSKKARLPPFKKALAEWGLEYNEKFIKTDGNERFEAGGYMRMKELLAEGDLPTAVFATYDNIAIGAMKALHEAGLKVPEDISIIGFDNIKESEYLIPALTTVFPPIMEMTQRAVDILIEKIEKIDKNETVRKYTAAKTTLYPELVLRQSTSAPRQ</sequence>
<dbReference type="InterPro" id="IPR010982">
    <property type="entry name" value="Lambda_DNA-bd_dom_sf"/>
</dbReference>
<reference evidence="6 7" key="1">
    <citation type="submission" date="2019-02" db="EMBL/GenBank/DDBJ databases">
        <title>Paenibacillus sp. nov., isolated from surface-sterilized tissue of Thalictrum simplex L.</title>
        <authorList>
            <person name="Tuo L."/>
        </authorList>
    </citation>
    <scope>NUCLEOTIDE SEQUENCE [LARGE SCALE GENOMIC DNA]</scope>
    <source>
        <strain evidence="6 7">N2SHLJ1</strain>
    </source>
</reference>
<evidence type="ECO:0000256" key="2">
    <source>
        <dbReference type="ARBA" id="ARBA00023125"/>
    </source>
</evidence>
<dbReference type="PANTHER" id="PTHR30146:SF154">
    <property type="entry name" value="TRANSCRIPTION REGULATOR, MEMBER OF GALR FAMILY"/>
    <property type="match status" value="1"/>
</dbReference>
<keyword evidence="1" id="KW-0805">Transcription regulation</keyword>
<proteinExistence type="predicted"/>
<feature type="domain" description="HTH lacI-type" evidence="4">
    <location>
        <begin position="4"/>
        <end position="58"/>
    </location>
</feature>
<keyword evidence="7" id="KW-1185">Reference proteome</keyword>
<dbReference type="InterPro" id="IPR000843">
    <property type="entry name" value="HTH_LacI"/>
</dbReference>
<dbReference type="SUPFAM" id="SSF53822">
    <property type="entry name" value="Periplasmic binding protein-like I"/>
    <property type="match status" value="1"/>
</dbReference>
<dbReference type="EMBL" id="SIRE01000041">
    <property type="protein sequence ID" value="TBL69101.1"/>
    <property type="molecule type" value="Genomic_DNA"/>
</dbReference>
<evidence type="ECO:0000256" key="1">
    <source>
        <dbReference type="ARBA" id="ARBA00023015"/>
    </source>
</evidence>
<accession>A0A4V2J327</accession>
<dbReference type="AlphaFoldDB" id="A0A4V2J327"/>
<dbReference type="Gene3D" id="3.40.50.2300">
    <property type="match status" value="2"/>
</dbReference>
<name>A0A4V2J327_9BACL</name>
<dbReference type="Pfam" id="PF13377">
    <property type="entry name" value="Peripla_BP_3"/>
    <property type="match status" value="1"/>
</dbReference>
<evidence type="ECO:0000313" key="7">
    <source>
        <dbReference type="Proteomes" id="UP000293142"/>
    </source>
</evidence>
<dbReference type="InterPro" id="IPR001387">
    <property type="entry name" value="Cro/C1-type_HTH"/>
</dbReference>
<keyword evidence="3" id="KW-0804">Transcription</keyword>
<evidence type="ECO:0000259" key="4">
    <source>
        <dbReference type="PROSITE" id="PS50932"/>
    </source>
</evidence>
<keyword evidence="2" id="KW-0238">DNA-binding</keyword>
<dbReference type="InterPro" id="IPR046335">
    <property type="entry name" value="LacI/GalR-like_sensor"/>
</dbReference>
<organism evidence="6 7">
    <name type="scientific">Paenibacillus thalictri</name>
    <dbReference type="NCBI Taxonomy" id="2527873"/>
    <lineage>
        <taxon>Bacteria</taxon>
        <taxon>Bacillati</taxon>
        <taxon>Bacillota</taxon>
        <taxon>Bacilli</taxon>
        <taxon>Bacillales</taxon>
        <taxon>Paenibacillaceae</taxon>
        <taxon>Paenibacillus</taxon>
    </lineage>
</organism>
<dbReference type="PANTHER" id="PTHR30146">
    <property type="entry name" value="LACI-RELATED TRANSCRIPTIONAL REPRESSOR"/>
    <property type="match status" value="1"/>
</dbReference>
<gene>
    <name evidence="6" type="ORF">EYB31_37055</name>
</gene>
<dbReference type="CDD" id="cd01392">
    <property type="entry name" value="HTH_LacI"/>
    <property type="match status" value="1"/>
</dbReference>
<dbReference type="InterPro" id="IPR028082">
    <property type="entry name" value="Peripla_BP_I"/>
</dbReference>
<dbReference type="OrthoDB" id="43195at2"/>
<evidence type="ECO:0000313" key="6">
    <source>
        <dbReference type="EMBL" id="TBL69101.1"/>
    </source>
</evidence>
<dbReference type="Gene3D" id="1.10.260.40">
    <property type="entry name" value="lambda repressor-like DNA-binding domains"/>
    <property type="match status" value="1"/>
</dbReference>
<dbReference type="PROSITE" id="PS00356">
    <property type="entry name" value="HTH_LACI_1"/>
    <property type="match status" value="1"/>
</dbReference>
<dbReference type="CDD" id="cd06267">
    <property type="entry name" value="PBP1_LacI_sugar_binding-like"/>
    <property type="match status" value="1"/>
</dbReference>
<dbReference type="Proteomes" id="UP000293142">
    <property type="component" value="Unassembled WGS sequence"/>
</dbReference>
<feature type="domain" description="HTH cro/C1-type" evidence="5">
    <location>
        <begin position="5"/>
        <end position="41"/>
    </location>
</feature>
<dbReference type="SMART" id="SM00354">
    <property type="entry name" value="HTH_LACI"/>
    <property type="match status" value="1"/>
</dbReference>
<evidence type="ECO:0000256" key="3">
    <source>
        <dbReference type="ARBA" id="ARBA00023163"/>
    </source>
</evidence>
<dbReference type="PROSITE" id="PS50943">
    <property type="entry name" value="HTH_CROC1"/>
    <property type="match status" value="1"/>
</dbReference>
<dbReference type="GO" id="GO:0000976">
    <property type="term" value="F:transcription cis-regulatory region binding"/>
    <property type="evidence" value="ECO:0007669"/>
    <property type="project" value="TreeGrafter"/>
</dbReference>
<protein>
    <submittedName>
        <fullName evidence="6">LacI family transcriptional regulator</fullName>
    </submittedName>
</protein>
<dbReference type="SUPFAM" id="SSF47413">
    <property type="entry name" value="lambda repressor-like DNA-binding domains"/>
    <property type="match status" value="1"/>
</dbReference>
<comment type="caution">
    <text evidence="6">The sequence shown here is derived from an EMBL/GenBank/DDBJ whole genome shotgun (WGS) entry which is preliminary data.</text>
</comment>